<proteinExistence type="inferred from homology"/>
<keyword evidence="4" id="KW-0325">Glycoprotein</keyword>
<dbReference type="InterPro" id="IPR001548">
    <property type="entry name" value="Peptidase_M2"/>
</dbReference>
<dbReference type="PANTHER" id="PTHR10514">
    <property type="entry name" value="ANGIOTENSIN-CONVERTING ENZYME"/>
    <property type="match status" value="1"/>
</dbReference>
<dbReference type="RefSeq" id="XP_017778802.1">
    <property type="nucleotide sequence ID" value="XM_017923313.1"/>
</dbReference>
<sequence length="315" mass="36785">MRCTYSLGRRTCRSEVSLKDEKAIRKFLCYEYEKNATEMCTKAVTAEWNHLVDIKDPQKALISINATIESAKLDKDYWKHFFKDIDVNSLECSSLQRQIKLLSILGVAALGDKKLKELTGVIDAMTQIYGTARVCPYQKPHCDLKTEGLQLDPDLERIMATSRDYDELLYIWLSWREATGAKIKRLYEFYVVLSNDAATANNFTDMGQMWRNEYEYPAMESDLDRLWKEVSPLYEELHRYVLNRLRHVYGKDMPQDDDDLIPAHVLGNMWGQTWTNVRSLVRPYPRADDIDVTEALKKHKYTPHKMFEVANEKTT</sequence>
<comment type="similarity">
    <text evidence="1 5">Belongs to the peptidase M2 family.</text>
</comment>
<name>A0ABM1MW52_NICVS</name>
<dbReference type="Proteomes" id="UP000695000">
    <property type="component" value="Unplaced"/>
</dbReference>
<dbReference type="Pfam" id="PF01401">
    <property type="entry name" value="Peptidase_M2"/>
    <property type="match status" value="1"/>
</dbReference>
<dbReference type="PROSITE" id="PS52011">
    <property type="entry name" value="PEPTIDASE_M2"/>
    <property type="match status" value="1"/>
</dbReference>
<keyword evidence="6" id="KW-1185">Reference proteome</keyword>
<evidence type="ECO:0000256" key="5">
    <source>
        <dbReference type="PROSITE-ProRule" id="PRU01355"/>
    </source>
</evidence>
<keyword evidence="3" id="KW-1015">Disulfide bond</keyword>
<organism evidence="6 7">
    <name type="scientific">Nicrophorus vespilloides</name>
    <name type="common">Boreal carrion beetle</name>
    <dbReference type="NCBI Taxonomy" id="110193"/>
    <lineage>
        <taxon>Eukaryota</taxon>
        <taxon>Metazoa</taxon>
        <taxon>Ecdysozoa</taxon>
        <taxon>Arthropoda</taxon>
        <taxon>Hexapoda</taxon>
        <taxon>Insecta</taxon>
        <taxon>Pterygota</taxon>
        <taxon>Neoptera</taxon>
        <taxon>Endopterygota</taxon>
        <taxon>Coleoptera</taxon>
        <taxon>Polyphaga</taxon>
        <taxon>Staphyliniformia</taxon>
        <taxon>Silphidae</taxon>
        <taxon>Nicrophorinae</taxon>
        <taxon>Nicrophorus</taxon>
    </lineage>
</organism>
<dbReference type="SUPFAM" id="SSF55486">
    <property type="entry name" value="Metalloproteases ('zincins'), catalytic domain"/>
    <property type="match status" value="1"/>
</dbReference>
<dbReference type="PANTHER" id="PTHR10514:SF27">
    <property type="entry name" value="ANGIOTENSIN-CONVERTING ENZYME"/>
    <property type="match status" value="1"/>
</dbReference>
<dbReference type="GeneID" id="108564313"/>
<evidence type="ECO:0000256" key="2">
    <source>
        <dbReference type="ARBA" id="ARBA00022729"/>
    </source>
</evidence>
<evidence type="ECO:0000256" key="1">
    <source>
        <dbReference type="ARBA" id="ARBA00008139"/>
    </source>
</evidence>
<evidence type="ECO:0000256" key="4">
    <source>
        <dbReference type="ARBA" id="ARBA00023180"/>
    </source>
</evidence>
<accession>A0ABM1MW52</accession>
<reference evidence="7" key="1">
    <citation type="submission" date="2025-08" db="UniProtKB">
        <authorList>
            <consortium name="RefSeq"/>
        </authorList>
    </citation>
    <scope>IDENTIFICATION</scope>
    <source>
        <tissue evidence="7">Whole Larva</tissue>
    </source>
</reference>
<comment type="caution">
    <text evidence="5">Lacks conserved residue(s) required for the propagation of feature annotation.</text>
</comment>
<evidence type="ECO:0000313" key="6">
    <source>
        <dbReference type="Proteomes" id="UP000695000"/>
    </source>
</evidence>
<evidence type="ECO:0000313" key="7">
    <source>
        <dbReference type="RefSeq" id="XP_017778802.1"/>
    </source>
</evidence>
<gene>
    <name evidence="7" type="primary">LOC108564313</name>
</gene>
<protein>
    <submittedName>
        <fullName evidence="7">Angiotensin-converting enzyme-like</fullName>
    </submittedName>
</protein>
<keyword evidence="2" id="KW-0732">Signal</keyword>
<evidence type="ECO:0000256" key="3">
    <source>
        <dbReference type="ARBA" id="ARBA00023157"/>
    </source>
</evidence>